<comment type="similarity">
    <text evidence="2">Belongs to the noggin family.</text>
</comment>
<dbReference type="Gene3D" id="2.10.90.10">
    <property type="entry name" value="Cystine-knot cytokines"/>
    <property type="match status" value="1"/>
</dbReference>
<keyword evidence="4" id="KW-0964">Secreted</keyword>
<evidence type="ECO:0000256" key="4">
    <source>
        <dbReference type="ARBA" id="ARBA00022525"/>
    </source>
</evidence>
<evidence type="ECO:0000256" key="3">
    <source>
        <dbReference type="ARBA" id="ARBA00022473"/>
    </source>
</evidence>
<evidence type="ECO:0008006" key="9">
    <source>
        <dbReference type="Google" id="ProtNLM"/>
    </source>
</evidence>
<dbReference type="Pfam" id="PF05806">
    <property type="entry name" value="Noggin"/>
    <property type="match status" value="1"/>
</dbReference>
<dbReference type="RefSeq" id="XP_030855638.1">
    <property type="nucleotide sequence ID" value="XM_030999778.1"/>
</dbReference>
<keyword evidence="5 6" id="KW-0732">Signal</keyword>
<dbReference type="OrthoDB" id="5950649at2759"/>
<dbReference type="GO" id="GO:0030514">
    <property type="term" value="P:negative regulation of BMP signaling pathway"/>
    <property type="evidence" value="ECO:0000318"/>
    <property type="project" value="GO_Central"/>
</dbReference>
<dbReference type="PANTHER" id="PTHR10494:SF6">
    <property type="entry name" value="NOGGIN"/>
    <property type="match status" value="1"/>
</dbReference>
<evidence type="ECO:0000256" key="1">
    <source>
        <dbReference type="ARBA" id="ARBA00004613"/>
    </source>
</evidence>
<reference evidence="8" key="1">
    <citation type="submission" date="2015-02" db="EMBL/GenBank/DDBJ databases">
        <title>Genome sequencing for Strongylocentrotus purpuratus.</title>
        <authorList>
            <person name="Murali S."/>
            <person name="Liu Y."/>
            <person name="Vee V."/>
            <person name="English A."/>
            <person name="Wang M."/>
            <person name="Skinner E."/>
            <person name="Han Y."/>
            <person name="Muzny D.M."/>
            <person name="Worley K.C."/>
            <person name="Gibbs R.A."/>
        </authorList>
    </citation>
    <scope>NUCLEOTIDE SEQUENCE</scope>
</reference>
<sequence>MWMRVVVMLILVGIIEGAKRSTTRSSVALLTRPRPVLRPSDRVMPLPLLEDPRDYARPDTRDLLESKLRRKMGNALDERWMSITEPESALGNEVVDPPNLRNTWLRRQLISLNLSRDSSMVNLSDQEVASLESWLMWKANCIVHYEWVYVGPLFWPSWVKHGTCLKKPCSWPAGMSCVPGDSTNIRLLRWHCRGRQTSTITNEESQTKSTGGSSSGKHCKWLKVPYVITTQCICSCS</sequence>
<feature type="signal peptide" evidence="6">
    <location>
        <begin position="1"/>
        <end position="17"/>
    </location>
</feature>
<keyword evidence="8" id="KW-1185">Reference proteome</keyword>
<keyword evidence="3" id="KW-0217">Developmental protein</keyword>
<dbReference type="AlphaFoldDB" id="A0A7M7PVE5"/>
<dbReference type="KEGG" id="spu:115929777"/>
<dbReference type="GO" id="GO:0005615">
    <property type="term" value="C:extracellular space"/>
    <property type="evidence" value="ECO:0000318"/>
    <property type="project" value="GO_Central"/>
</dbReference>
<proteinExistence type="inferred from homology"/>
<evidence type="ECO:0000256" key="5">
    <source>
        <dbReference type="ARBA" id="ARBA00022729"/>
    </source>
</evidence>
<dbReference type="InterPro" id="IPR029034">
    <property type="entry name" value="Cystine-knot_cytokine"/>
</dbReference>
<protein>
    <recommendedName>
        <fullName evidence="9">Noggin</fullName>
    </recommendedName>
</protein>
<comment type="subcellular location">
    <subcellularLocation>
        <location evidence="1">Secreted</location>
    </subcellularLocation>
</comment>
<dbReference type="PANTHER" id="PTHR10494">
    <property type="entry name" value="BONE MORPHOGENETIC PROTEIN INHIBITOR, NOGGIN"/>
    <property type="match status" value="1"/>
</dbReference>
<evidence type="ECO:0000256" key="6">
    <source>
        <dbReference type="SAM" id="SignalP"/>
    </source>
</evidence>
<feature type="chain" id="PRO_5029538492" description="Noggin" evidence="6">
    <location>
        <begin position="18"/>
        <end position="237"/>
    </location>
</feature>
<dbReference type="Gene3D" id="1.10.287.520">
    <property type="entry name" value="Helix hairpin bin"/>
    <property type="match status" value="1"/>
</dbReference>
<reference evidence="7" key="2">
    <citation type="submission" date="2021-01" db="UniProtKB">
        <authorList>
            <consortium name="EnsemblMetazoa"/>
        </authorList>
    </citation>
    <scope>IDENTIFICATION</scope>
</reference>
<name>A0A7M7PVE5_STRPU</name>
<dbReference type="EnsemblMetazoa" id="XM_030999778">
    <property type="protein sequence ID" value="XP_030855638"/>
    <property type="gene ID" value="LOC115929777"/>
</dbReference>
<evidence type="ECO:0000313" key="8">
    <source>
        <dbReference type="Proteomes" id="UP000007110"/>
    </source>
</evidence>
<dbReference type="GO" id="GO:0001649">
    <property type="term" value="P:osteoblast differentiation"/>
    <property type="evidence" value="ECO:0000318"/>
    <property type="project" value="GO_Central"/>
</dbReference>
<dbReference type="SUPFAM" id="SSF57501">
    <property type="entry name" value="Cystine-knot cytokines"/>
    <property type="match status" value="1"/>
</dbReference>
<evidence type="ECO:0000313" key="7">
    <source>
        <dbReference type="EnsemblMetazoa" id="XP_030855638"/>
    </source>
</evidence>
<dbReference type="FunCoup" id="A0A7M7PVE5">
    <property type="interactions" value="278"/>
</dbReference>
<dbReference type="GeneID" id="115929777"/>
<dbReference type="GO" id="GO:0009953">
    <property type="term" value="P:dorsal/ventral pattern formation"/>
    <property type="evidence" value="ECO:0000318"/>
    <property type="project" value="GO_Central"/>
</dbReference>
<dbReference type="OMA" id="YFWPRWI"/>
<organism evidence="7 8">
    <name type="scientific">Strongylocentrotus purpuratus</name>
    <name type="common">Purple sea urchin</name>
    <dbReference type="NCBI Taxonomy" id="7668"/>
    <lineage>
        <taxon>Eukaryota</taxon>
        <taxon>Metazoa</taxon>
        <taxon>Echinodermata</taxon>
        <taxon>Eleutherozoa</taxon>
        <taxon>Echinozoa</taxon>
        <taxon>Echinoidea</taxon>
        <taxon>Euechinoidea</taxon>
        <taxon>Echinacea</taxon>
        <taxon>Camarodonta</taxon>
        <taxon>Echinidea</taxon>
        <taxon>Strongylocentrotidae</taxon>
        <taxon>Strongylocentrotus</taxon>
    </lineage>
</organism>
<dbReference type="InParanoid" id="A0A7M7PVE5"/>
<dbReference type="InterPro" id="IPR008717">
    <property type="entry name" value="Noggin"/>
</dbReference>
<accession>A0A7M7PVE5</accession>
<evidence type="ECO:0000256" key="2">
    <source>
        <dbReference type="ARBA" id="ARBA00007480"/>
    </source>
</evidence>
<dbReference type="GO" id="GO:0045596">
    <property type="term" value="P:negative regulation of cell differentiation"/>
    <property type="evidence" value="ECO:0007669"/>
    <property type="project" value="InterPro"/>
</dbReference>
<dbReference type="Proteomes" id="UP000007110">
    <property type="component" value="Unassembled WGS sequence"/>
</dbReference>